<evidence type="ECO:0000313" key="2">
    <source>
        <dbReference type="EnsemblMetazoa" id="PPA37432.1"/>
    </source>
</evidence>
<feature type="region of interest" description="Disordered" evidence="1">
    <location>
        <begin position="75"/>
        <end position="94"/>
    </location>
</feature>
<evidence type="ECO:0000313" key="3">
    <source>
        <dbReference type="Proteomes" id="UP000005239"/>
    </source>
</evidence>
<evidence type="ECO:0000256" key="1">
    <source>
        <dbReference type="SAM" id="MobiDB-lite"/>
    </source>
</evidence>
<dbReference type="EnsemblMetazoa" id="PPA37432.1">
    <property type="protein sequence ID" value="PPA37432.1"/>
    <property type="gene ID" value="WBGene00275801"/>
</dbReference>
<accession>A0A2A6BT68</accession>
<reference evidence="2" key="2">
    <citation type="submission" date="2022-06" db="UniProtKB">
        <authorList>
            <consortium name="EnsemblMetazoa"/>
        </authorList>
    </citation>
    <scope>IDENTIFICATION</scope>
    <source>
        <strain evidence="2">PS312</strain>
    </source>
</reference>
<protein>
    <submittedName>
        <fullName evidence="2">Uncharacterized protein</fullName>
    </submittedName>
</protein>
<name>A0A2A6BT68_PRIPA</name>
<reference evidence="3" key="1">
    <citation type="journal article" date="2008" name="Nat. Genet.">
        <title>The Pristionchus pacificus genome provides a unique perspective on nematode lifestyle and parasitism.</title>
        <authorList>
            <person name="Dieterich C."/>
            <person name="Clifton S.W."/>
            <person name="Schuster L.N."/>
            <person name="Chinwalla A."/>
            <person name="Delehaunty K."/>
            <person name="Dinkelacker I."/>
            <person name="Fulton L."/>
            <person name="Fulton R."/>
            <person name="Godfrey J."/>
            <person name="Minx P."/>
            <person name="Mitreva M."/>
            <person name="Roeseler W."/>
            <person name="Tian H."/>
            <person name="Witte H."/>
            <person name="Yang S.P."/>
            <person name="Wilson R.K."/>
            <person name="Sommer R.J."/>
        </authorList>
    </citation>
    <scope>NUCLEOTIDE SEQUENCE [LARGE SCALE GENOMIC DNA]</scope>
    <source>
        <strain evidence="3">PS312</strain>
    </source>
</reference>
<proteinExistence type="predicted"/>
<organism evidence="2 3">
    <name type="scientific">Pristionchus pacificus</name>
    <name type="common">Parasitic nematode worm</name>
    <dbReference type="NCBI Taxonomy" id="54126"/>
    <lineage>
        <taxon>Eukaryota</taxon>
        <taxon>Metazoa</taxon>
        <taxon>Ecdysozoa</taxon>
        <taxon>Nematoda</taxon>
        <taxon>Chromadorea</taxon>
        <taxon>Rhabditida</taxon>
        <taxon>Rhabditina</taxon>
        <taxon>Diplogasteromorpha</taxon>
        <taxon>Diplogasteroidea</taxon>
        <taxon>Neodiplogasteridae</taxon>
        <taxon>Pristionchus</taxon>
    </lineage>
</organism>
<dbReference type="AlphaFoldDB" id="A0A2A6BT68"/>
<accession>A0A8R1UT23</accession>
<keyword evidence="3" id="KW-1185">Reference proteome</keyword>
<gene>
    <name evidence="2" type="primary">WBGene00275801</name>
</gene>
<dbReference type="Proteomes" id="UP000005239">
    <property type="component" value="Unassembled WGS sequence"/>
</dbReference>
<sequence>VIFRLAFKRPSNFQFVFGWDDSHSCPSAFRCCRNRRRSRSWRVRRVQSWNDTEALGELATAPSTRGDGVLLAHERAASSPSTAAESLDRTPSIV</sequence>